<evidence type="ECO:0000313" key="2">
    <source>
        <dbReference type="EMBL" id="MCI1190030.1"/>
    </source>
</evidence>
<keyword evidence="1" id="KW-0472">Membrane</keyword>
<dbReference type="Proteomes" id="UP001139193">
    <property type="component" value="Unassembled WGS sequence"/>
</dbReference>
<keyword evidence="1" id="KW-0812">Transmembrane</keyword>
<sequence>MLNLPTTEERLGKSPQRLVRYFVLVMALVYLGLGVWLFWSAGEPSGGGLLQLGPTGRRVLGGVFILYGLMRFIRGYQANFRKKPNFDDNE</sequence>
<dbReference type="EMBL" id="JALBGC010000007">
    <property type="protein sequence ID" value="MCI1190030.1"/>
    <property type="molecule type" value="Genomic_DNA"/>
</dbReference>
<accession>A0A9X2AJQ6</accession>
<dbReference type="AlphaFoldDB" id="A0A9X2AJQ6"/>
<keyword evidence="3" id="KW-1185">Reference proteome</keyword>
<feature type="transmembrane region" description="Helical" evidence="1">
    <location>
        <begin position="21"/>
        <end position="39"/>
    </location>
</feature>
<proteinExistence type="predicted"/>
<dbReference type="RefSeq" id="WP_241938240.1">
    <property type="nucleotide sequence ID" value="NZ_JALBGC010000007.1"/>
</dbReference>
<keyword evidence="1" id="KW-1133">Transmembrane helix</keyword>
<feature type="transmembrane region" description="Helical" evidence="1">
    <location>
        <begin position="59"/>
        <end position="76"/>
    </location>
</feature>
<organism evidence="2 3">
    <name type="scientific">Hymenobacter cyanobacteriorum</name>
    <dbReference type="NCBI Taxonomy" id="2926463"/>
    <lineage>
        <taxon>Bacteria</taxon>
        <taxon>Pseudomonadati</taxon>
        <taxon>Bacteroidota</taxon>
        <taxon>Cytophagia</taxon>
        <taxon>Cytophagales</taxon>
        <taxon>Hymenobacteraceae</taxon>
        <taxon>Hymenobacter</taxon>
    </lineage>
</organism>
<evidence type="ECO:0000313" key="3">
    <source>
        <dbReference type="Proteomes" id="UP001139193"/>
    </source>
</evidence>
<comment type="caution">
    <text evidence="2">The sequence shown here is derived from an EMBL/GenBank/DDBJ whole genome shotgun (WGS) entry which is preliminary data.</text>
</comment>
<evidence type="ECO:0000256" key="1">
    <source>
        <dbReference type="SAM" id="Phobius"/>
    </source>
</evidence>
<gene>
    <name evidence="2" type="ORF">MON38_21615</name>
</gene>
<protein>
    <submittedName>
        <fullName evidence="2">Uncharacterized protein</fullName>
    </submittedName>
</protein>
<name>A0A9X2AJQ6_9BACT</name>
<reference evidence="2" key="1">
    <citation type="submission" date="2022-03" db="EMBL/GenBank/DDBJ databases">
        <title>Bacterial whole genome sequence for Hymenobacter sp. DH14.</title>
        <authorList>
            <person name="Le V."/>
        </authorList>
    </citation>
    <scope>NUCLEOTIDE SEQUENCE</scope>
    <source>
        <strain evidence="2">DH14</strain>
    </source>
</reference>